<sequence length="253" mass="28749">MKGDPEFVILKYPAWLDTQKFESRILGSVVKYPLQPTEAYFLEYPLQYYTDDFQEGSLSDFVFANTETRSSDVSTALDSIMGSAFKGNRDHGVNLAGKLLRFKRLQRLDNFWTQLKEDYSVRDNVPGWISRFNTWPPCLVVGIMIADDVELDFSGKGGLKAEAGASRNMATVFKAKTGRSYIFALELRIITTALLRRRELKLKEFGPKVSDGRLAGNNDSDENDDDNDGDDEPMMDDLILERFTDIEYDEMVG</sequence>
<name>S8C2A9_DACHA</name>
<dbReference type="EMBL" id="AQGS01000153">
    <property type="protein sequence ID" value="EPS41762.1"/>
    <property type="molecule type" value="Genomic_DNA"/>
</dbReference>
<protein>
    <submittedName>
        <fullName evidence="2">Uncharacterized protein</fullName>
    </submittedName>
</protein>
<proteinExistence type="predicted"/>
<feature type="compositionally biased region" description="Acidic residues" evidence="1">
    <location>
        <begin position="219"/>
        <end position="234"/>
    </location>
</feature>
<gene>
    <name evidence="2" type="ORF">H072_4298</name>
</gene>
<accession>S8C2A9</accession>
<organism evidence="2 3">
    <name type="scientific">Dactylellina haptotyla (strain CBS 200.50)</name>
    <name type="common">Nematode-trapping fungus</name>
    <name type="synonym">Monacrosporium haptotylum</name>
    <dbReference type="NCBI Taxonomy" id="1284197"/>
    <lineage>
        <taxon>Eukaryota</taxon>
        <taxon>Fungi</taxon>
        <taxon>Dikarya</taxon>
        <taxon>Ascomycota</taxon>
        <taxon>Pezizomycotina</taxon>
        <taxon>Orbiliomycetes</taxon>
        <taxon>Orbiliales</taxon>
        <taxon>Orbiliaceae</taxon>
        <taxon>Dactylellina</taxon>
    </lineage>
</organism>
<keyword evidence="3" id="KW-1185">Reference proteome</keyword>
<evidence type="ECO:0000256" key="1">
    <source>
        <dbReference type="SAM" id="MobiDB-lite"/>
    </source>
</evidence>
<dbReference type="OrthoDB" id="5429909at2759"/>
<dbReference type="AlphaFoldDB" id="S8C2A9"/>
<evidence type="ECO:0000313" key="3">
    <source>
        <dbReference type="Proteomes" id="UP000015100"/>
    </source>
</evidence>
<evidence type="ECO:0000313" key="2">
    <source>
        <dbReference type="EMBL" id="EPS41762.1"/>
    </source>
</evidence>
<dbReference type="OMA" id="TWPPCLV"/>
<feature type="region of interest" description="Disordered" evidence="1">
    <location>
        <begin position="211"/>
        <end position="234"/>
    </location>
</feature>
<dbReference type="Proteomes" id="UP000015100">
    <property type="component" value="Unassembled WGS sequence"/>
</dbReference>
<reference evidence="3" key="2">
    <citation type="submission" date="2013-04" db="EMBL/GenBank/DDBJ databases">
        <title>Genomic mechanisms accounting for the adaptation to parasitism in nematode-trapping fungi.</title>
        <authorList>
            <person name="Ahren D.G."/>
        </authorList>
    </citation>
    <scope>NUCLEOTIDE SEQUENCE [LARGE SCALE GENOMIC DNA]</scope>
    <source>
        <strain evidence="3">CBS 200.50</strain>
    </source>
</reference>
<dbReference type="HOGENOM" id="CLU_940253_0_0_1"/>
<comment type="caution">
    <text evidence="2">The sequence shown here is derived from an EMBL/GenBank/DDBJ whole genome shotgun (WGS) entry which is preliminary data.</text>
</comment>
<dbReference type="eggNOG" id="ENOG502S5ZR">
    <property type="taxonomic scope" value="Eukaryota"/>
</dbReference>
<reference evidence="2 3" key="1">
    <citation type="journal article" date="2013" name="PLoS Genet.">
        <title>Genomic mechanisms accounting for the adaptation to parasitism in nematode-trapping fungi.</title>
        <authorList>
            <person name="Meerupati T."/>
            <person name="Andersson K.M."/>
            <person name="Friman E."/>
            <person name="Kumar D."/>
            <person name="Tunlid A."/>
            <person name="Ahren D."/>
        </authorList>
    </citation>
    <scope>NUCLEOTIDE SEQUENCE [LARGE SCALE GENOMIC DNA]</scope>
    <source>
        <strain evidence="2 3">CBS 200.50</strain>
    </source>
</reference>